<dbReference type="SMART" id="SM00387">
    <property type="entry name" value="HATPase_c"/>
    <property type="match status" value="1"/>
</dbReference>
<dbReference type="InterPro" id="IPR001789">
    <property type="entry name" value="Sig_transdc_resp-reg_receiver"/>
</dbReference>
<keyword evidence="3 4" id="KW-0597">Phosphoprotein</keyword>
<dbReference type="Pfam" id="PF02518">
    <property type="entry name" value="HATPase_c"/>
    <property type="match status" value="1"/>
</dbReference>
<dbReference type="InterPro" id="IPR011006">
    <property type="entry name" value="CheY-like_superfamily"/>
</dbReference>
<dbReference type="InterPro" id="IPR005467">
    <property type="entry name" value="His_kinase_dom"/>
</dbReference>
<dbReference type="Pfam" id="PF00072">
    <property type="entry name" value="Response_reg"/>
    <property type="match status" value="1"/>
</dbReference>
<dbReference type="PROSITE" id="PS50110">
    <property type="entry name" value="RESPONSE_REGULATORY"/>
    <property type="match status" value="1"/>
</dbReference>
<dbReference type="Proteomes" id="UP000076964">
    <property type="component" value="Unassembled WGS sequence"/>
</dbReference>
<dbReference type="InterPro" id="IPR036890">
    <property type="entry name" value="HATPase_C_sf"/>
</dbReference>
<accession>A0A177E401</accession>
<evidence type="ECO:0000313" key="8">
    <source>
        <dbReference type="Proteomes" id="UP000076964"/>
    </source>
</evidence>
<name>A0A177E401_9BACT</name>
<dbReference type="CDD" id="cd00156">
    <property type="entry name" value="REC"/>
    <property type="match status" value="1"/>
</dbReference>
<evidence type="ECO:0000256" key="2">
    <source>
        <dbReference type="ARBA" id="ARBA00012438"/>
    </source>
</evidence>
<dbReference type="PRINTS" id="PR00344">
    <property type="entry name" value="BCTRLSENSOR"/>
</dbReference>
<feature type="domain" description="Histidine kinase" evidence="5">
    <location>
        <begin position="156"/>
        <end position="365"/>
    </location>
</feature>
<evidence type="ECO:0000259" key="6">
    <source>
        <dbReference type="PROSITE" id="PS50110"/>
    </source>
</evidence>
<dbReference type="AlphaFoldDB" id="A0A177E401"/>
<dbReference type="OrthoDB" id="9784397at2"/>
<proteinExistence type="predicted"/>
<gene>
    <name evidence="7" type="ORF">TH606_11005</name>
</gene>
<feature type="domain" description="Response regulatory" evidence="6">
    <location>
        <begin position="392"/>
        <end position="511"/>
    </location>
</feature>
<reference evidence="7 8" key="1">
    <citation type="submission" date="2016-02" db="EMBL/GenBank/DDBJ databases">
        <title>Draft genome sequence of Thermodesulfatator sp. S606.</title>
        <authorList>
            <person name="Lai Q."/>
            <person name="Cao J."/>
            <person name="Dupont S."/>
            <person name="Shao Z."/>
            <person name="Jebbar M."/>
            <person name="Alain K."/>
        </authorList>
    </citation>
    <scope>NUCLEOTIDE SEQUENCE [LARGE SCALE GENOMIC DNA]</scope>
    <source>
        <strain evidence="7 8">S606</strain>
    </source>
</reference>
<comment type="caution">
    <text evidence="7">The sequence shown here is derived from an EMBL/GenBank/DDBJ whole genome shotgun (WGS) entry which is preliminary data.</text>
</comment>
<dbReference type="STRING" id="1795632.TH606_11005"/>
<dbReference type="Gene3D" id="3.40.50.2300">
    <property type="match status" value="1"/>
</dbReference>
<dbReference type="PROSITE" id="PS50109">
    <property type="entry name" value="HIS_KIN"/>
    <property type="match status" value="1"/>
</dbReference>
<organism evidence="7 8">
    <name type="scientific">Thermodesulfatator autotrophicus</name>
    <dbReference type="NCBI Taxonomy" id="1795632"/>
    <lineage>
        <taxon>Bacteria</taxon>
        <taxon>Pseudomonadati</taxon>
        <taxon>Thermodesulfobacteriota</taxon>
        <taxon>Thermodesulfobacteria</taxon>
        <taxon>Thermodesulfobacteriales</taxon>
        <taxon>Thermodesulfatatoraceae</taxon>
        <taxon>Thermodesulfatator</taxon>
    </lineage>
</organism>
<evidence type="ECO:0000259" key="5">
    <source>
        <dbReference type="PROSITE" id="PS50109"/>
    </source>
</evidence>
<dbReference type="RefSeq" id="WP_068544026.1">
    <property type="nucleotide sequence ID" value="NZ_LSFI01000093.1"/>
</dbReference>
<protein>
    <recommendedName>
        <fullName evidence="2">histidine kinase</fullName>
        <ecNumber evidence="2">2.7.13.3</ecNumber>
    </recommendedName>
</protein>
<feature type="modified residue" description="4-aspartylphosphate" evidence="4">
    <location>
        <position position="446"/>
    </location>
</feature>
<dbReference type="InterPro" id="IPR004358">
    <property type="entry name" value="Sig_transdc_His_kin-like_C"/>
</dbReference>
<dbReference type="SMART" id="SM00448">
    <property type="entry name" value="REC"/>
    <property type="match status" value="1"/>
</dbReference>
<evidence type="ECO:0000256" key="1">
    <source>
        <dbReference type="ARBA" id="ARBA00000085"/>
    </source>
</evidence>
<dbReference type="EC" id="2.7.13.3" evidence="2"/>
<dbReference type="PANTHER" id="PTHR43547">
    <property type="entry name" value="TWO-COMPONENT HISTIDINE KINASE"/>
    <property type="match status" value="1"/>
</dbReference>
<dbReference type="InterPro" id="IPR003594">
    <property type="entry name" value="HATPase_dom"/>
</dbReference>
<dbReference type="Gene3D" id="3.30.565.10">
    <property type="entry name" value="Histidine kinase-like ATPase, C-terminal domain"/>
    <property type="match status" value="1"/>
</dbReference>
<dbReference type="SUPFAM" id="SSF52172">
    <property type="entry name" value="CheY-like"/>
    <property type="match status" value="1"/>
</dbReference>
<comment type="catalytic activity">
    <reaction evidence="1">
        <text>ATP + protein L-histidine = ADP + protein N-phospho-L-histidine.</text>
        <dbReference type="EC" id="2.7.13.3"/>
    </reaction>
</comment>
<evidence type="ECO:0000256" key="3">
    <source>
        <dbReference type="ARBA" id="ARBA00022553"/>
    </source>
</evidence>
<dbReference type="EMBL" id="LSFI01000093">
    <property type="protein sequence ID" value="OAG26687.1"/>
    <property type="molecule type" value="Genomic_DNA"/>
</dbReference>
<keyword evidence="8" id="KW-1185">Reference proteome</keyword>
<dbReference type="SUPFAM" id="SSF55874">
    <property type="entry name" value="ATPase domain of HSP90 chaperone/DNA topoisomerase II/histidine kinase"/>
    <property type="match status" value="1"/>
</dbReference>
<evidence type="ECO:0000313" key="7">
    <source>
        <dbReference type="EMBL" id="OAG26687.1"/>
    </source>
</evidence>
<sequence>MYPFNPLFFDVFKLCIKSDELKIRLLKIHLFKGSMRGQKMERGCLDLLKNIPAPIIFCNEKGEIEIASQTLTNILGKVFEGEKNLKNIFPSWDIKKASQFFANLEGYEVQVNYSPFVQNNVLKGGIFFFSFLKETEKAFPLIQKDKSEIINFILKGLAHDFRNFLFAVQGQLELAHMAKSPQEKNNHLAKAFKALSRAREFAENIMKDVHQQKFDLHETLQEVLESLLANKNIKWTLYIPENVWMPKIDKIHLVQIFINLVKNSLEAMPAGGQIVLEAENIYLSTKKGKLNPGPYVKFVLIDNGKGIGPSELPLVFIPYFSSKDKIRGLGLSMVRAIVWSNGGDIYLESKPQEGTKVEVFLPATLKENAIESFPGEREKGPEISIYVAAKKRILLLEDEPEIGSFLKESLEFMNYKVIWVKTPDEAFRSYKEALAKNNPFDLVISDYHLPQVNGLEFLVTLKELHPRAKVLIITEERSQELKKSLERAGAIKVLTKPFSIEDLGRVLAETFNC</sequence>
<dbReference type="PANTHER" id="PTHR43547:SF2">
    <property type="entry name" value="HYBRID SIGNAL TRANSDUCTION HISTIDINE KINASE C"/>
    <property type="match status" value="1"/>
</dbReference>
<dbReference type="GO" id="GO:0000155">
    <property type="term" value="F:phosphorelay sensor kinase activity"/>
    <property type="evidence" value="ECO:0007669"/>
    <property type="project" value="TreeGrafter"/>
</dbReference>
<evidence type="ECO:0000256" key="4">
    <source>
        <dbReference type="PROSITE-ProRule" id="PRU00169"/>
    </source>
</evidence>